<dbReference type="Proteomes" id="UP000838412">
    <property type="component" value="Chromosome 1"/>
</dbReference>
<dbReference type="PANTHER" id="PTHR46685">
    <property type="entry name" value="28S RIBOSOMAL PROTEIN S15, MITOCHONDRIAL"/>
    <property type="match status" value="1"/>
</dbReference>
<proteinExistence type="inferred from homology"/>
<dbReference type="SUPFAM" id="SSF47060">
    <property type="entry name" value="S15/NS1 RNA-binding domain"/>
    <property type="match status" value="1"/>
</dbReference>
<protein>
    <recommendedName>
        <fullName evidence="7">Small ribosomal subunit protein uS15m</fullName>
    </recommendedName>
    <alternativeName>
        <fullName evidence="8">28S ribosomal protein S15, mitochondrial</fullName>
    </alternativeName>
</protein>
<dbReference type="EMBL" id="OV696686">
    <property type="protein sequence ID" value="CAH1227112.1"/>
    <property type="molecule type" value="Genomic_DNA"/>
</dbReference>
<evidence type="ECO:0000256" key="10">
    <source>
        <dbReference type="SAM" id="MobiDB-lite"/>
    </source>
</evidence>
<dbReference type="InterPro" id="IPR009068">
    <property type="entry name" value="uS15_NS1_RNA-bd_sf"/>
</dbReference>
<dbReference type="PANTHER" id="PTHR46685:SF1">
    <property type="entry name" value="SMALL RIBOSOMAL SUBUNIT PROTEIN US15M"/>
    <property type="match status" value="1"/>
</dbReference>
<evidence type="ECO:0000256" key="7">
    <source>
        <dbReference type="ARBA" id="ARBA00035249"/>
    </source>
</evidence>
<dbReference type="GO" id="GO:0005763">
    <property type="term" value="C:mitochondrial small ribosomal subunit"/>
    <property type="evidence" value="ECO:0007669"/>
    <property type="project" value="TreeGrafter"/>
</dbReference>
<dbReference type="GO" id="GO:0003735">
    <property type="term" value="F:structural constituent of ribosome"/>
    <property type="evidence" value="ECO:0007669"/>
    <property type="project" value="InterPro"/>
</dbReference>
<evidence type="ECO:0000256" key="1">
    <source>
        <dbReference type="ARBA" id="ARBA00004173"/>
    </source>
</evidence>
<feature type="region of interest" description="Disordered" evidence="10">
    <location>
        <begin position="247"/>
        <end position="271"/>
    </location>
</feature>
<dbReference type="GO" id="GO:0032543">
    <property type="term" value="P:mitochondrial translation"/>
    <property type="evidence" value="ECO:0007669"/>
    <property type="project" value="TreeGrafter"/>
</dbReference>
<dbReference type="OrthoDB" id="441444at2759"/>
<evidence type="ECO:0000256" key="9">
    <source>
        <dbReference type="RuleBase" id="RU003919"/>
    </source>
</evidence>
<dbReference type="SMART" id="SM01387">
    <property type="entry name" value="Ribosomal_S15"/>
    <property type="match status" value="1"/>
</dbReference>
<dbReference type="InterPro" id="IPR052137">
    <property type="entry name" value="uS15_ribosomal"/>
</dbReference>
<accession>A0A8J9YPH4</accession>
<dbReference type="AlphaFoldDB" id="A0A8J9YPH4"/>
<reference evidence="11" key="1">
    <citation type="submission" date="2022-01" db="EMBL/GenBank/DDBJ databases">
        <authorList>
            <person name="Braso-Vives M."/>
        </authorList>
    </citation>
    <scope>NUCLEOTIDE SEQUENCE</scope>
</reference>
<evidence type="ECO:0000256" key="2">
    <source>
        <dbReference type="ARBA" id="ARBA00008434"/>
    </source>
</evidence>
<dbReference type="Gene3D" id="1.10.287.10">
    <property type="entry name" value="S15/NS1, RNA-binding"/>
    <property type="match status" value="1"/>
</dbReference>
<gene>
    <name evidence="11" type="primary">MRPS15</name>
    <name evidence="11" type="ORF">BLAG_LOCUS409</name>
</gene>
<evidence type="ECO:0000256" key="6">
    <source>
        <dbReference type="ARBA" id="ARBA00023274"/>
    </source>
</evidence>
<keyword evidence="12" id="KW-1185">Reference proteome</keyword>
<evidence type="ECO:0000256" key="3">
    <source>
        <dbReference type="ARBA" id="ARBA00022946"/>
    </source>
</evidence>
<keyword evidence="6 9" id="KW-0687">Ribonucleoprotein</keyword>
<dbReference type="GO" id="GO:0003723">
    <property type="term" value="F:RNA binding"/>
    <property type="evidence" value="ECO:0007669"/>
    <property type="project" value="TreeGrafter"/>
</dbReference>
<comment type="subcellular location">
    <subcellularLocation>
        <location evidence="1">Mitochondrion</location>
    </subcellularLocation>
</comment>
<name>A0A8J9YPH4_BRALA</name>
<organism evidence="11 12">
    <name type="scientific">Branchiostoma lanceolatum</name>
    <name type="common">Common lancelet</name>
    <name type="synonym">Amphioxus lanceolatum</name>
    <dbReference type="NCBI Taxonomy" id="7740"/>
    <lineage>
        <taxon>Eukaryota</taxon>
        <taxon>Metazoa</taxon>
        <taxon>Chordata</taxon>
        <taxon>Cephalochordata</taxon>
        <taxon>Leptocardii</taxon>
        <taxon>Amphioxiformes</taxon>
        <taxon>Branchiostomatidae</taxon>
        <taxon>Branchiostoma</taxon>
    </lineage>
</organism>
<evidence type="ECO:0000256" key="8">
    <source>
        <dbReference type="ARBA" id="ARBA00035528"/>
    </source>
</evidence>
<evidence type="ECO:0000256" key="4">
    <source>
        <dbReference type="ARBA" id="ARBA00022980"/>
    </source>
</evidence>
<evidence type="ECO:0000313" key="12">
    <source>
        <dbReference type="Proteomes" id="UP000838412"/>
    </source>
</evidence>
<comment type="similarity">
    <text evidence="2 9">Belongs to the universal ribosomal protein uS15 family.</text>
</comment>
<dbReference type="Pfam" id="PF00312">
    <property type="entry name" value="Ribosomal_S15"/>
    <property type="match status" value="1"/>
</dbReference>
<sequence length="271" mass="31192">MLTQRLMHLAISSKSSFIPAVCCNSVRVGGNSLAARDGGQHACVARAQPVHTSSQMHVQQRFVVKRKQREKRLREARKVKIISQLEGLDLTQLKAGWEKSKELQTADDTIKRIFSLEFASSAEKVNFLKQDMIRRVQKHPNDNNSLEVRIAQMTIHLRALQESQERDKKNTFQKQLMLIKQQKRDKLLRELRKTNYESFELVCRELGITLDLMDSERTLRKLSKKGQLLQDHRQKIFAEIRRRKKEEEEAATLASTEQGEGGATMTSIVGK</sequence>
<keyword evidence="5" id="KW-0496">Mitochondrion</keyword>
<keyword evidence="4 9" id="KW-0689">Ribosomal protein</keyword>
<dbReference type="InterPro" id="IPR000589">
    <property type="entry name" value="Ribosomal_uS15"/>
</dbReference>
<feature type="compositionally biased region" description="Polar residues" evidence="10">
    <location>
        <begin position="253"/>
        <end position="271"/>
    </location>
</feature>
<keyword evidence="3" id="KW-0809">Transit peptide</keyword>
<evidence type="ECO:0000313" key="11">
    <source>
        <dbReference type="EMBL" id="CAH1227112.1"/>
    </source>
</evidence>
<evidence type="ECO:0000256" key="5">
    <source>
        <dbReference type="ARBA" id="ARBA00023128"/>
    </source>
</evidence>